<evidence type="ECO:0000256" key="5">
    <source>
        <dbReference type="ARBA" id="ARBA00023235"/>
    </source>
</evidence>
<comment type="function">
    <text evidence="6">Isomerase that catalyzes the conversion of deoxy-ribose 1-phosphate (dRib-1-P) and ribose 1-phosphate (Rib-1-P) to deoxy-ribose 5-phosphate (dRib-5-P) and ribose 5-phosphate (Rib-5-P), respectively.</text>
</comment>
<keyword evidence="2 6" id="KW-0963">Cytoplasm</keyword>
<evidence type="ECO:0000256" key="1">
    <source>
        <dbReference type="ARBA" id="ARBA00010373"/>
    </source>
</evidence>
<organism evidence="8 9">
    <name type="scientific">Thermoanaerobacterium thermosaccharolyticum</name>
    <name type="common">Clostridium thermosaccharolyticum</name>
    <dbReference type="NCBI Taxonomy" id="1517"/>
    <lineage>
        <taxon>Bacteria</taxon>
        <taxon>Bacillati</taxon>
        <taxon>Bacillota</taxon>
        <taxon>Clostridia</taxon>
        <taxon>Thermoanaerobacterales</taxon>
        <taxon>Thermoanaerobacteraceae</taxon>
        <taxon>Thermoanaerobacterium</taxon>
    </lineage>
</organism>
<dbReference type="HAMAP" id="MF_00740">
    <property type="entry name" value="Phosphopentomut"/>
    <property type="match status" value="1"/>
</dbReference>
<dbReference type="Gene3D" id="3.30.70.1250">
    <property type="entry name" value="Phosphopentomutase"/>
    <property type="match status" value="1"/>
</dbReference>
<dbReference type="InterPro" id="IPR006124">
    <property type="entry name" value="Metalloenzyme"/>
</dbReference>
<evidence type="ECO:0000256" key="2">
    <source>
        <dbReference type="ARBA" id="ARBA00022490"/>
    </source>
</evidence>
<dbReference type="NCBIfam" id="NF003766">
    <property type="entry name" value="PRK05362.1"/>
    <property type="match status" value="1"/>
</dbReference>
<feature type="binding site" evidence="6">
    <location>
        <position position="287"/>
    </location>
    <ligand>
        <name>Mn(2+)</name>
        <dbReference type="ChEBI" id="CHEBI:29035"/>
        <label>2</label>
    </ligand>
</feature>
<dbReference type="GO" id="GO:0006015">
    <property type="term" value="P:5-phosphoribose 1-diphosphate biosynthetic process"/>
    <property type="evidence" value="ECO:0007669"/>
    <property type="project" value="UniProtKB-UniPathway"/>
</dbReference>
<dbReference type="Proteomes" id="UP000214975">
    <property type="component" value="Chromosome"/>
</dbReference>
<feature type="binding site" evidence="6">
    <location>
        <position position="11"/>
    </location>
    <ligand>
        <name>Mn(2+)</name>
        <dbReference type="ChEBI" id="CHEBI:29035"/>
        <label>1</label>
    </ligand>
</feature>
<dbReference type="InterPro" id="IPR017850">
    <property type="entry name" value="Alkaline_phosphatase_core_sf"/>
</dbReference>
<dbReference type="GO" id="GO:0006018">
    <property type="term" value="P:2-deoxyribose 1-phosphate catabolic process"/>
    <property type="evidence" value="ECO:0007669"/>
    <property type="project" value="UniProtKB-UniRule"/>
</dbReference>
<dbReference type="UniPathway" id="UPA00087">
    <property type="reaction ID" value="UER00173"/>
</dbReference>
<name>A0A223HX94_THETR</name>
<evidence type="ECO:0000256" key="7">
    <source>
        <dbReference type="NCBIfam" id="TIGR01696"/>
    </source>
</evidence>
<dbReference type="SUPFAM" id="SSF53649">
    <property type="entry name" value="Alkaline phosphatase-like"/>
    <property type="match status" value="1"/>
</dbReference>
<keyword evidence="3 6" id="KW-0479">Metal-binding</keyword>
<dbReference type="GO" id="GO:0030145">
    <property type="term" value="F:manganese ion binding"/>
    <property type="evidence" value="ECO:0007669"/>
    <property type="project" value="UniProtKB-UniRule"/>
</dbReference>
<dbReference type="InterPro" id="IPR010045">
    <property type="entry name" value="DeoB"/>
</dbReference>
<feature type="binding site" evidence="6">
    <location>
        <position position="335"/>
    </location>
    <ligand>
        <name>Mn(2+)</name>
        <dbReference type="ChEBI" id="CHEBI:29035"/>
        <label>2</label>
    </ligand>
</feature>
<protein>
    <recommendedName>
        <fullName evidence="6 7">Phosphopentomutase</fullName>
        <ecNumber evidence="6 7">5.4.2.7</ecNumber>
    </recommendedName>
    <alternativeName>
        <fullName evidence="6">Phosphodeoxyribomutase</fullName>
    </alternativeName>
</protein>
<dbReference type="FunFam" id="3.30.70.1250:FF:000001">
    <property type="entry name" value="Phosphopentomutase"/>
    <property type="match status" value="1"/>
</dbReference>
<dbReference type="Gene3D" id="3.40.720.10">
    <property type="entry name" value="Alkaline Phosphatase, subunit A"/>
    <property type="match status" value="1"/>
</dbReference>
<dbReference type="PANTHER" id="PTHR21110:SF0">
    <property type="entry name" value="PHOSPHOPENTOMUTASE"/>
    <property type="match status" value="1"/>
</dbReference>
<dbReference type="GO" id="GO:0008973">
    <property type="term" value="F:phosphopentomutase activity"/>
    <property type="evidence" value="ECO:0007669"/>
    <property type="project" value="UniProtKB-UniRule"/>
</dbReference>
<dbReference type="EC" id="5.4.2.7" evidence="6 7"/>
<dbReference type="GO" id="GO:0000287">
    <property type="term" value="F:magnesium ion binding"/>
    <property type="evidence" value="ECO:0007669"/>
    <property type="project" value="UniProtKB-UniRule"/>
</dbReference>
<dbReference type="CDD" id="cd16009">
    <property type="entry name" value="PPM"/>
    <property type="match status" value="1"/>
</dbReference>
<dbReference type="GO" id="GO:0043094">
    <property type="term" value="P:metabolic compound salvage"/>
    <property type="evidence" value="ECO:0007669"/>
    <property type="project" value="UniProtKB-UniRule"/>
</dbReference>
<dbReference type="InterPro" id="IPR024052">
    <property type="entry name" value="Phosphopentomutase_DeoB_cap_sf"/>
</dbReference>
<feature type="binding site" evidence="6">
    <location>
        <position position="282"/>
    </location>
    <ligand>
        <name>Mn(2+)</name>
        <dbReference type="ChEBI" id="CHEBI:29035"/>
        <label>2</label>
    </ligand>
</feature>
<sequence>MIKRVLLIVLDSVGVGEAPDAYKYGDNGSNTLGHICDVTGVKLPNLGRLGLGNILPLKSVEADESAIGAYGKMQEHSAGKDTTTGHWEIAGLWIDKAFPTFPNGFPDEVIKPFEEKIGRKVIGNKPASGTEIIEELGEEHVKTGCPIVYTSADSVFQIAAHEDVIPLNELYRMCEIAREMLNGEFAVGRVIARPFVGKPGNFVRTENRRDFSLKPLSPTILDNLKEVGYEVFAIGKIEDIFAGCGITGKDHSTNNKDGIIATLKALDKIKSGLIFTNLVDFDMLYGHRNNPEGYADALKYFDNHLPEILAKLDDDDLMIITADHGNDPTTASTDHSREYVPLIVYSPKFKHGANLGVRQTFSDIAATIAEVFNVKGTGHGTSFLDELPF</sequence>
<reference evidence="8 9" key="1">
    <citation type="submission" date="2016-08" db="EMBL/GenBank/DDBJ databases">
        <title>A novel genetic cassette of butanologenic Thermoanaerobacterium thermosaccharolyticum that directly convert cellulose to butanol.</title>
        <authorList>
            <person name="Li T."/>
            <person name="He J."/>
        </authorList>
    </citation>
    <scope>NUCLEOTIDE SEQUENCE [LARGE SCALE GENOMIC DNA]</scope>
    <source>
        <strain evidence="8 9">TG57</strain>
    </source>
</reference>
<feature type="binding site" evidence="6">
    <location>
        <position position="324"/>
    </location>
    <ligand>
        <name>Mn(2+)</name>
        <dbReference type="ChEBI" id="CHEBI:29035"/>
        <label>1</label>
    </ligand>
</feature>
<dbReference type="PIRSF" id="PIRSF001491">
    <property type="entry name" value="Ppentomutase"/>
    <property type="match status" value="1"/>
</dbReference>
<dbReference type="GO" id="GO:0009117">
    <property type="term" value="P:nucleotide metabolic process"/>
    <property type="evidence" value="ECO:0007669"/>
    <property type="project" value="UniProtKB-UniRule"/>
</dbReference>
<dbReference type="GO" id="GO:0005829">
    <property type="term" value="C:cytosol"/>
    <property type="evidence" value="ECO:0007669"/>
    <property type="project" value="TreeGrafter"/>
</dbReference>
<evidence type="ECO:0000256" key="4">
    <source>
        <dbReference type="ARBA" id="ARBA00023211"/>
    </source>
</evidence>
<keyword evidence="5 6" id="KW-0413">Isomerase</keyword>
<comment type="cofactor">
    <cofactor evidence="6">
        <name>Mn(2+)</name>
        <dbReference type="ChEBI" id="CHEBI:29035"/>
    </cofactor>
    <text evidence="6">Binds 2 manganese ions.</text>
</comment>
<evidence type="ECO:0000256" key="6">
    <source>
        <dbReference type="HAMAP-Rule" id="MF_00740"/>
    </source>
</evidence>
<dbReference type="PANTHER" id="PTHR21110">
    <property type="entry name" value="PHOSPHOPENTOMUTASE"/>
    <property type="match status" value="1"/>
</dbReference>
<comment type="subcellular location">
    <subcellularLocation>
        <location evidence="6">Cytoplasm</location>
    </subcellularLocation>
</comment>
<evidence type="ECO:0000256" key="3">
    <source>
        <dbReference type="ARBA" id="ARBA00022723"/>
    </source>
</evidence>
<accession>A0A223HX94</accession>
<feature type="binding site" evidence="6">
    <location>
        <position position="323"/>
    </location>
    <ligand>
        <name>Mn(2+)</name>
        <dbReference type="ChEBI" id="CHEBI:29035"/>
        <label>1</label>
    </ligand>
</feature>
<comment type="similarity">
    <text evidence="1 6">Belongs to the phosphopentomutase family.</text>
</comment>
<comment type="pathway">
    <text evidence="6">Carbohydrate degradation; 2-deoxy-D-ribose 1-phosphate degradation; D-glyceraldehyde 3-phosphate and acetaldehyde from 2-deoxy-alpha-D-ribose 1-phosphate: step 1/2.</text>
</comment>
<dbReference type="SUPFAM" id="SSF143856">
    <property type="entry name" value="DeoB insert domain-like"/>
    <property type="match status" value="1"/>
</dbReference>
<proteinExistence type="inferred from homology"/>
<evidence type="ECO:0000313" key="8">
    <source>
        <dbReference type="EMBL" id="AST56904.1"/>
    </source>
</evidence>
<evidence type="ECO:0000313" key="9">
    <source>
        <dbReference type="Proteomes" id="UP000214975"/>
    </source>
</evidence>
<gene>
    <name evidence="6" type="primary">deoB</name>
    <name evidence="8" type="ORF">Thert_00749</name>
</gene>
<comment type="catalytic activity">
    <reaction evidence="6">
        <text>2-deoxy-alpha-D-ribose 1-phosphate = 2-deoxy-D-ribose 5-phosphate</text>
        <dbReference type="Rhea" id="RHEA:27658"/>
        <dbReference type="ChEBI" id="CHEBI:57259"/>
        <dbReference type="ChEBI" id="CHEBI:62877"/>
        <dbReference type="EC" id="5.4.2.7"/>
    </reaction>
</comment>
<comment type="catalytic activity">
    <reaction evidence="6">
        <text>alpha-D-ribose 1-phosphate = D-ribose 5-phosphate</text>
        <dbReference type="Rhea" id="RHEA:18793"/>
        <dbReference type="ChEBI" id="CHEBI:57720"/>
        <dbReference type="ChEBI" id="CHEBI:78346"/>
        <dbReference type="EC" id="5.4.2.7"/>
    </reaction>
</comment>
<dbReference type="Pfam" id="PF01676">
    <property type="entry name" value="Metalloenzyme"/>
    <property type="match status" value="1"/>
</dbReference>
<keyword evidence="4 6" id="KW-0464">Manganese</keyword>
<dbReference type="AlphaFoldDB" id="A0A223HX94"/>
<dbReference type="NCBIfam" id="TIGR01696">
    <property type="entry name" value="deoB"/>
    <property type="match status" value="1"/>
</dbReference>
<dbReference type="RefSeq" id="WP_015312342.1">
    <property type="nucleotide sequence ID" value="NZ_CP016893.1"/>
</dbReference>
<dbReference type="EMBL" id="CP016893">
    <property type="protein sequence ID" value="AST56904.1"/>
    <property type="molecule type" value="Genomic_DNA"/>
</dbReference>